<comment type="subcellular location">
    <subcellularLocation>
        <location evidence="1">Membrane</location>
        <topology evidence="1">Multi-pass membrane protein</topology>
    </subcellularLocation>
</comment>
<organism evidence="7 8">
    <name type="scientific">Methanosarcina siciliae T4/M</name>
    <dbReference type="NCBI Taxonomy" id="1434120"/>
    <lineage>
        <taxon>Archaea</taxon>
        <taxon>Methanobacteriati</taxon>
        <taxon>Methanobacteriota</taxon>
        <taxon>Stenosarchaea group</taxon>
        <taxon>Methanomicrobia</taxon>
        <taxon>Methanosarcinales</taxon>
        <taxon>Methanosarcinaceae</taxon>
        <taxon>Methanosarcina</taxon>
    </lineage>
</organism>
<protein>
    <submittedName>
        <fullName evidence="7">Benzodiazepine receptor TspO</fullName>
    </submittedName>
</protein>
<comment type="similarity">
    <text evidence="2">Belongs to the TspO/BZRP family.</text>
</comment>
<dbReference type="GO" id="GO:0016020">
    <property type="term" value="C:membrane"/>
    <property type="evidence" value="ECO:0007669"/>
    <property type="project" value="UniProtKB-SubCell"/>
</dbReference>
<keyword evidence="4 6" id="KW-1133">Transmembrane helix</keyword>
<evidence type="ECO:0000313" key="7">
    <source>
        <dbReference type="EMBL" id="AKB30188.1"/>
    </source>
</evidence>
<sequence>MYISIPLYINLIPEEANFQAGFYFVSSFWEIFPENSNIQEKKIEAFLTLILISVEVNIPWGYMSQKENIFRFLSSIIICLLAGAIGSIFTSSSLESWYLLLEKPTFNPPSWVFFPVWTALYTLMGISLFLVWGKGVQEKEVRVGVFLFGVQLGLNIFWSFLFFGMQSPYLAFLEILLLWLAILLTAIQFWKVSKVASYLLIPYFLWVSFAVLLNYQIWVLNP</sequence>
<dbReference type="CDD" id="cd15904">
    <property type="entry name" value="TSPO_MBR"/>
    <property type="match status" value="1"/>
</dbReference>
<dbReference type="PANTHER" id="PTHR10057">
    <property type="entry name" value="PERIPHERAL-TYPE BENZODIAZEPINE RECEPTOR"/>
    <property type="match status" value="1"/>
</dbReference>
<gene>
    <name evidence="7" type="ORF">MSSIT_3469</name>
</gene>
<dbReference type="AlphaFoldDB" id="A0A0E3P8A8"/>
<dbReference type="PANTHER" id="PTHR10057:SF0">
    <property type="entry name" value="TRANSLOCATOR PROTEIN"/>
    <property type="match status" value="1"/>
</dbReference>
<dbReference type="PATRIC" id="fig|1434120.4.peg.4491"/>
<dbReference type="InterPro" id="IPR038330">
    <property type="entry name" value="TspO/MBR-related_sf"/>
</dbReference>
<evidence type="ECO:0000256" key="5">
    <source>
        <dbReference type="ARBA" id="ARBA00023136"/>
    </source>
</evidence>
<feature type="transmembrane region" description="Helical" evidence="6">
    <location>
        <begin position="110"/>
        <end position="131"/>
    </location>
</feature>
<dbReference type="EMBL" id="CP009506">
    <property type="protein sequence ID" value="AKB30188.1"/>
    <property type="molecule type" value="Genomic_DNA"/>
</dbReference>
<feature type="transmembrane region" description="Helical" evidence="6">
    <location>
        <begin position="169"/>
        <end position="190"/>
    </location>
</feature>
<dbReference type="InterPro" id="IPR004307">
    <property type="entry name" value="TspO_MBR"/>
</dbReference>
<proteinExistence type="inferred from homology"/>
<evidence type="ECO:0000256" key="2">
    <source>
        <dbReference type="ARBA" id="ARBA00007524"/>
    </source>
</evidence>
<dbReference type="GO" id="GO:0033013">
    <property type="term" value="P:tetrapyrrole metabolic process"/>
    <property type="evidence" value="ECO:0007669"/>
    <property type="project" value="UniProtKB-ARBA"/>
</dbReference>
<evidence type="ECO:0000256" key="4">
    <source>
        <dbReference type="ARBA" id="ARBA00022989"/>
    </source>
</evidence>
<keyword evidence="5 6" id="KW-0472">Membrane</keyword>
<dbReference type="Pfam" id="PF03073">
    <property type="entry name" value="TspO_MBR"/>
    <property type="match status" value="1"/>
</dbReference>
<accession>A0A0E3P8A8</accession>
<dbReference type="FunFam" id="1.20.1260.100:FF:000001">
    <property type="entry name" value="translocator protein 2"/>
    <property type="match status" value="1"/>
</dbReference>
<dbReference type="HOGENOM" id="CLU_091805_2_0_2"/>
<dbReference type="Gene3D" id="1.20.1260.100">
    <property type="entry name" value="TspO/MBR protein"/>
    <property type="match status" value="1"/>
</dbReference>
<feature type="transmembrane region" description="Helical" evidence="6">
    <location>
        <begin position="143"/>
        <end position="163"/>
    </location>
</feature>
<dbReference type="KEGG" id="msw:MSSIT_3469"/>
<evidence type="ECO:0000256" key="1">
    <source>
        <dbReference type="ARBA" id="ARBA00004141"/>
    </source>
</evidence>
<reference evidence="7 8" key="1">
    <citation type="submission" date="2014-07" db="EMBL/GenBank/DDBJ databases">
        <title>Methanogenic archaea and the global carbon cycle.</title>
        <authorList>
            <person name="Henriksen J.R."/>
            <person name="Luke J."/>
            <person name="Reinhart S."/>
            <person name="Benedict M.N."/>
            <person name="Youngblut N.D."/>
            <person name="Metcalf M.E."/>
            <person name="Whitaker R.J."/>
            <person name="Metcalf W.W."/>
        </authorList>
    </citation>
    <scope>NUCLEOTIDE SEQUENCE [LARGE SCALE GENOMIC DNA]</scope>
    <source>
        <strain evidence="7 8">T4/M</strain>
    </source>
</reference>
<keyword evidence="8" id="KW-1185">Reference proteome</keyword>
<feature type="transmembrane region" description="Helical" evidence="6">
    <location>
        <begin position="197"/>
        <end position="218"/>
    </location>
</feature>
<name>A0A0E3P8A8_9EURY</name>
<feature type="transmembrane region" description="Helical" evidence="6">
    <location>
        <begin position="69"/>
        <end position="90"/>
    </location>
</feature>
<evidence type="ECO:0000256" key="3">
    <source>
        <dbReference type="ARBA" id="ARBA00022692"/>
    </source>
</evidence>
<evidence type="ECO:0000313" key="8">
    <source>
        <dbReference type="Proteomes" id="UP000033111"/>
    </source>
</evidence>
<evidence type="ECO:0000256" key="6">
    <source>
        <dbReference type="SAM" id="Phobius"/>
    </source>
</evidence>
<dbReference type="Proteomes" id="UP000033111">
    <property type="component" value="Chromosome"/>
</dbReference>
<keyword evidence="7" id="KW-0675">Receptor</keyword>
<keyword evidence="3 6" id="KW-0812">Transmembrane</keyword>